<proteinExistence type="inferred from homology"/>
<dbReference type="AlphaFoldDB" id="A0A7S3JUF0"/>
<dbReference type="Gene3D" id="4.10.640.10">
    <property type="entry name" value="Ribosomal protein S18"/>
    <property type="match status" value="1"/>
</dbReference>
<evidence type="ECO:0008006" key="6">
    <source>
        <dbReference type="Google" id="ProtNLM"/>
    </source>
</evidence>
<feature type="region of interest" description="Disordered" evidence="4">
    <location>
        <begin position="31"/>
        <end position="92"/>
    </location>
</feature>
<dbReference type="InterPro" id="IPR001648">
    <property type="entry name" value="Ribosomal_bS18"/>
</dbReference>
<dbReference type="GO" id="GO:0006412">
    <property type="term" value="P:translation"/>
    <property type="evidence" value="ECO:0007669"/>
    <property type="project" value="InterPro"/>
</dbReference>
<dbReference type="GO" id="GO:0003735">
    <property type="term" value="F:structural constituent of ribosome"/>
    <property type="evidence" value="ECO:0007669"/>
    <property type="project" value="InterPro"/>
</dbReference>
<dbReference type="GO" id="GO:0005840">
    <property type="term" value="C:ribosome"/>
    <property type="evidence" value="ECO:0007669"/>
    <property type="project" value="UniProtKB-KW"/>
</dbReference>
<comment type="similarity">
    <text evidence="1">Belongs to the bacterial ribosomal protein bS18 family.</text>
</comment>
<dbReference type="GO" id="GO:0070181">
    <property type="term" value="F:small ribosomal subunit rRNA binding"/>
    <property type="evidence" value="ECO:0007669"/>
    <property type="project" value="TreeGrafter"/>
</dbReference>
<dbReference type="EMBL" id="HBIJ01006585">
    <property type="protein sequence ID" value="CAE0363894.1"/>
    <property type="molecule type" value="Transcribed_RNA"/>
</dbReference>
<evidence type="ECO:0000313" key="5">
    <source>
        <dbReference type="EMBL" id="CAE0363894.1"/>
    </source>
</evidence>
<dbReference type="PANTHER" id="PTHR13479:SF40">
    <property type="entry name" value="SMALL RIBOSOMAL SUBUNIT PROTEIN BS18M"/>
    <property type="match status" value="1"/>
</dbReference>
<dbReference type="GO" id="GO:1990904">
    <property type="term" value="C:ribonucleoprotein complex"/>
    <property type="evidence" value="ECO:0007669"/>
    <property type="project" value="UniProtKB-KW"/>
</dbReference>
<dbReference type="PRINTS" id="PR00974">
    <property type="entry name" value="RIBOSOMALS18"/>
</dbReference>
<name>A0A7S3JUF0_9STRA</name>
<evidence type="ECO:0000256" key="1">
    <source>
        <dbReference type="ARBA" id="ARBA00005589"/>
    </source>
</evidence>
<dbReference type="PANTHER" id="PTHR13479">
    <property type="entry name" value="30S RIBOSOMAL PROTEIN S18"/>
    <property type="match status" value="1"/>
</dbReference>
<sequence>MIIHRFHAFSFRIHSSKKFGLNSLVRSGRWFSSSSSDNNGGDDDENKSSPIITKRVKDVSPIPQRLRQYQNRNKASPPEALLKQGQAKNEEDEVLSPEVLSEFETQVVTKDFNVMHPDYEHDPEAADKWAQDRWAYLLRRRKPGSFIHPDEYDYTTHSHDREKPPDILLNLDRAHGNFNSHLPKCQPKYKRHIIPQHMVSVANLPILREFTTEVGAIKRRNHSKLCGKCQRRVAKAIKRARQLGLIPWTVGWKEYNILGFPDDDYSSRVSKTI</sequence>
<accession>A0A7S3JUF0</accession>
<evidence type="ECO:0000256" key="2">
    <source>
        <dbReference type="ARBA" id="ARBA00022980"/>
    </source>
</evidence>
<evidence type="ECO:0000256" key="3">
    <source>
        <dbReference type="ARBA" id="ARBA00023274"/>
    </source>
</evidence>
<organism evidence="5">
    <name type="scientific">Aureoumbra lagunensis</name>
    <dbReference type="NCBI Taxonomy" id="44058"/>
    <lineage>
        <taxon>Eukaryota</taxon>
        <taxon>Sar</taxon>
        <taxon>Stramenopiles</taxon>
        <taxon>Ochrophyta</taxon>
        <taxon>Pelagophyceae</taxon>
        <taxon>Pelagomonadales</taxon>
        <taxon>Aureoumbra</taxon>
    </lineage>
</organism>
<dbReference type="SUPFAM" id="SSF46911">
    <property type="entry name" value="Ribosomal protein S18"/>
    <property type="match status" value="1"/>
</dbReference>
<evidence type="ECO:0000256" key="4">
    <source>
        <dbReference type="SAM" id="MobiDB-lite"/>
    </source>
</evidence>
<protein>
    <recommendedName>
        <fullName evidence="6">Ribosomal protein S18</fullName>
    </recommendedName>
</protein>
<dbReference type="InterPro" id="IPR036870">
    <property type="entry name" value="Ribosomal_bS18_sf"/>
</dbReference>
<gene>
    <name evidence="5" type="ORF">ALAG00032_LOCUS4635</name>
</gene>
<keyword evidence="3" id="KW-0687">Ribonucleoprotein</keyword>
<dbReference type="Pfam" id="PF01084">
    <property type="entry name" value="Ribosomal_S18"/>
    <property type="match status" value="1"/>
</dbReference>
<reference evidence="5" key="1">
    <citation type="submission" date="2021-01" db="EMBL/GenBank/DDBJ databases">
        <authorList>
            <person name="Corre E."/>
            <person name="Pelletier E."/>
            <person name="Niang G."/>
            <person name="Scheremetjew M."/>
            <person name="Finn R."/>
            <person name="Kale V."/>
            <person name="Holt S."/>
            <person name="Cochrane G."/>
            <person name="Meng A."/>
            <person name="Brown T."/>
            <person name="Cohen L."/>
        </authorList>
    </citation>
    <scope>NUCLEOTIDE SEQUENCE</scope>
    <source>
        <strain evidence="5">CCMP1510</strain>
    </source>
</reference>
<keyword evidence="2" id="KW-0689">Ribosomal protein</keyword>